<proteinExistence type="predicted"/>
<evidence type="ECO:0000313" key="2">
    <source>
        <dbReference type="Proteomes" id="UP000071561"/>
    </source>
</evidence>
<dbReference type="PATRIC" id="fig|188932.3.peg.1439"/>
<dbReference type="EMBL" id="CP014504">
    <property type="protein sequence ID" value="AMP98299.1"/>
    <property type="molecule type" value="Genomic_DNA"/>
</dbReference>
<dbReference type="RefSeq" id="WP_068398313.1">
    <property type="nucleotide sequence ID" value="NZ_CP014504.1"/>
</dbReference>
<dbReference type="OrthoDB" id="765072at2"/>
<gene>
    <name evidence="1" type="ORF">AY601_1382</name>
</gene>
<protein>
    <submittedName>
        <fullName evidence="1">Uncharacterized protein</fullName>
    </submittedName>
</protein>
<keyword evidence="2" id="KW-1185">Reference proteome</keyword>
<sequence>MTNDNAKQIFADFNEFYVKAVEPLKKENPIFVRLDGKTKGDTRVIFAYFMYQDRKWKVNADTHIDRLKIAFDLGAKGDDPFVIKMLRDNKGEYLAIKGQPVRNSKIYIYAQDAK</sequence>
<dbReference type="KEGG" id="pcm:AY601_1382"/>
<name>A0A127VAP9_9SPHI</name>
<reference evidence="1 2" key="1">
    <citation type="submission" date="2016-03" db="EMBL/GenBank/DDBJ databases">
        <title>Complete genome sequence of Pedobacter cryoconitis PAMC 27485.</title>
        <authorList>
            <person name="Lee J."/>
            <person name="Kim O.-S."/>
        </authorList>
    </citation>
    <scope>NUCLEOTIDE SEQUENCE [LARGE SCALE GENOMIC DNA]</scope>
    <source>
        <strain evidence="1 2">PAMC 27485</strain>
    </source>
</reference>
<accession>A0A127VAP9</accession>
<evidence type="ECO:0000313" key="1">
    <source>
        <dbReference type="EMBL" id="AMP98299.1"/>
    </source>
</evidence>
<organism evidence="1 2">
    <name type="scientific">Pedobacter cryoconitis</name>
    <dbReference type="NCBI Taxonomy" id="188932"/>
    <lineage>
        <taxon>Bacteria</taxon>
        <taxon>Pseudomonadati</taxon>
        <taxon>Bacteroidota</taxon>
        <taxon>Sphingobacteriia</taxon>
        <taxon>Sphingobacteriales</taxon>
        <taxon>Sphingobacteriaceae</taxon>
        <taxon>Pedobacter</taxon>
    </lineage>
</organism>
<dbReference type="Proteomes" id="UP000071561">
    <property type="component" value="Chromosome"/>
</dbReference>
<dbReference type="AlphaFoldDB" id="A0A127VAP9"/>